<reference evidence="4" key="1">
    <citation type="submission" date="2017-01" db="EMBL/GenBank/DDBJ databases">
        <title>Komagataeibacter sp. MSKU9 whole genome sequencing project.</title>
        <authorList>
            <person name="Matsutani M."/>
            <person name="Naloka K."/>
            <person name="Theeragool G."/>
            <person name="Yakushi T."/>
            <person name="Matsushita K."/>
        </authorList>
    </citation>
    <scope>NUCLEOTIDE SEQUENCE [LARGE SCALE GENOMIC DNA]</scope>
    <source>
        <strain evidence="4">MSKU9</strain>
    </source>
</reference>
<keyword evidence="4" id="KW-1185">Reference proteome</keyword>
<accession>A0A4P5P2Y4</accession>
<evidence type="ECO:0000256" key="1">
    <source>
        <dbReference type="ARBA" id="ARBA00010529"/>
    </source>
</evidence>
<name>A0A4P5P2Y4_9PROT</name>
<protein>
    <submittedName>
        <fullName evidence="3">Histone-like DNA-binding protein HU</fullName>
    </submittedName>
</protein>
<dbReference type="Pfam" id="PF00216">
    <property type="entry name" value="Bac_DNA_binding"/>
    <property type="match status" value="1"/>
</dbReference>
<dbReference type="GO" id="GO:0003677">
    <property type="term" value="F:DNA binding"/>
    <property type="evidence" value="ECO:0007669"/>
    <property type="project" value="UniProtKB-KW"/>
</dbReference>
<dbReference type="InterPro" id="IPR010992">
    <property type="entry name" value="IHF-like_DNA-bd_dom_sf"/>
</dbReference>
<dbReference type="SUPFAM" id="SSF47729">
    <property type="entry name" value="IHF-like DNA-binding proteins"/>
    <property type="match status" value="1"/>
</dbReference>
<sequence>MSKAFIAAVLQDSLDCTGVAATKAADDLVGAIVAELKQEGGFTLPSFGTFTVHKTKAPRRSIPAPASR</sequence>
<proteinExistence type="inferred from homology"/>
<dbReference type="GO" id="GO:0030527">
    <property type="term" value="F:structural constituent of chromatin"/>
    <property type="evidence" value="ECO:0007669"/>
    <property type="project" value="InterPro"/>
</dbReference>
<comment type="caution">
    <text evidence="3">The sequence shown here is derived from an EMBL/GenBank/DDBJ whole genome shotgun (WGS) entry which is preliminary data.</text>
</comment>
<organism evidence="3 4">
    <name type="scientific">Komagataeibacter diospyri</name>
    <dbReference type="NCBI Taxonomy" id="1932662"/>
    <lineage>
        <taxon>Bacteria</taxon>
        <taxon>Pseudomonadati</taxon>
        <taxon>Pseudomonadota</taxon>
        <taxon>Alphaproteobacteria</taxon>
        <taxon>Acetobacterales</taxon>
        <taxon>Acetobacteraceae</taxon>
        <taxon>Komagataeibacter</taxon>
    </lineage>
</organism>
<dbReference type="EMBL" id="BDLU01000058">
    <property type="protein sequence ID" value="GCE84516.1"/>
    <property type="molecule type" value="Genomic_DNA"/>
</dbReference>
<dbReference type="Proteomes" id="UP000315095">
    <property type="component" value="Unassembled WGS sequence"/>
</dbReference>
<evidence type="ECO:0000313" key="4">
    <source>
        <dbReference type="Proteomes" id="UP000315095"/>
    </source>
</evidence>
<gene>
    <name evidence="3" type="primary">hu</name>
    <name evidence="3" type="ORF">MSKU9_2657</name>
</gene>
<comment type="similarity">
    <text evidence="1">Belongs to the bacterial histone-like protein family.</text>
</comment>
<dbReference type="InterPro" id="IPR000119">
    <property type="entry name" value="Hist_DNA-bd"/>
</dbReference>
<dbReference type="Gene3D" id="4.10.520.10">
    <property type="entry name" value="IHF-like DNA-binding proteins"/>
    <property type="match status" value="1"/>
</dbReference>
<keyword evidence="2 3" id="KW-0238">DNA-binding</keyword>
<evidence type="ECO:0000313" key="3">
    <source>
        <dbReference type="EMBL" id="GCE84516.1"/>
    </source>
</evidence>
<evidence type="ECO:0000256" key="2">
    <source>
        <dbReference type="ARBA" id="ARBA00023125"/>
    </source>
</evidence>
<dbReference type="AlphaFoldDB" id="A0A4P5P2Y4"/>